<dbReference type="InterPro" id="IPR009057">
    <property type="entry name" value="Homeodomain-like_sf"/>
</dbReference>
<comment type="caution">
    <text evidence="6">The sequence shown here is derived from an EMBL/GenBank/DDBJ whole genome shotgun (WGS) entry which is preliminary data.</text>
</comment>
<keyword evidence="1" id="KW-0805">Transcription regulation</keyword>
<dbReference type="EMBL" id="MAAF01000083">
    <property type="protein sequence ID" value="OUR78172.1"/>
    <property type="molecule type" value="Genomic_DNA"/>
</dbReference>
<evidence type="ECO:0000259" key="5">
    <source>
        <dbReference type="PROSITE" id="PS50977"/>
    </source>
</evidence>
<dbReference type="InterPro" id="IPR050109">
    <property type="entry name" value="HTH-type_TetR-like_transc_reg"/>
</dbReference>
<proteinExistence type="predicted"/>
<reference evidence="7" key="1">
    <citation type="journal article" date="2017" name="Proc. Natl. Acad. Sci. U.S.A.">
        <title>Simulation of Deepwater Horizon oil plume reveals substrate specialization within a complex community of hydrocarbon degraders.</title>
        <authorList>
            <person name="Hu P."/>
            <person name="Dubinsky E.A."/>
            <person name="Probst A.J."/>
            <person name="Wang J."/>
            <person name="Sieber C.M.K."/>
            <person name="Tom L.M."/>
            <person name="Gardinali P."/>
            <person name="Banfield J.F."/>
            <person name="Atlas R.M."/>
            <person name="Andersen G.L."/>
        </authorList>
    </citation>
    <scope>NUCLEOTIDE SEQUENCE [LARGE SCALE GENOMIC DNA]</scope>
</reference>
<keyword evidence="2 4" id="KW-0238">DNA-binding</keyword>
<dbReference type="Proteomes" id="UP000243053">
    <property type="component" value="Unassembled WGS sequence"/>
</dbReference>
<evidence type="ECO:0000256" key="3">
    <source>
        <dbReference type="ARBA" id="ARBA00023163"/>
    </source>
</evidence>
<feature type="DNA-binding region" description="H-T-H motif" evidence="4">
    <location>
        <begin position="41"/>
        <end position="60"/>
    </location>
</feature>
<name>A0A1Y5E5Y0_COLPS</name>
<dbReference type="Pfam" id="PF00440">
    <property type="entry name" value="TetR_N"/>
    <property type="match status" value="1"/>
</dbReference>
<dbReference type="GO" id="GO:0000976">
    <property type="term" value="F:transcription cis-regulatory region binding"/>
    <property type="evidence" value="ECO:0007669"/>
    <property type="project" value="TreeGrafter"/>
</dbReference>
<sequence length="210" mass="23559">MTETLTSQRKAPSQKRAQTTVKKVLEGTLQLLKEQGADAITTRNISKITGVSPGSIYQYFGNKEQILFTLYGERLKDSVGIFKLVSTKENLALPLADFWALLGQALVDVGWGRVEDVELTKAIAESPLVKEAVKPILDELYDGLIYIMRSYGSTWPEEDLKHLAEYAFGINHFGYNLRIRQSGQAADKTLVLTRELEYYLICKAINETPP</sequence>
<dbReference type="Gene3D" id="1.10.357.10">
    <property type="entry name" value="Tetracycline Repressor, domain 2"/>
    <property type="match status" value="1"/>
</dbReference>
<dbReference type="PANTHER" id="PTHR30055">
    <property type="entry name" value="HTH-TYPE TRANSCRIPTIONAL REGULATOR RUTR"/>
    <property type="match status" value="1"/>
</dbReference>
<keyword evidence="3" id="KW-0804">Transcription</keyword>
<dbReference type="SUPFAM" id="SSF46689">
    <property type="entry name" value="Homeodomain-like"/>
    <property type="match status" value="1"/>
</dbReference>
<dbReference type="AlphaFoldDB" id="A0A1Y5E5Y0"/>
<evidence type="ECO:0000256" key="1">
    <source>
        <dbReference type="ARBA" id="ARBA00023015"/>
    </source>
</evidence>
<evidence type="ECO:0000313" key="6">
    <source>
        <dbReference type="EMBL" id="OUR78172.1"/>
    </source>
</evidence>
<protein>
    <recommendedName>
        <fullName evidence="5">HTH tetR-type domain-containing protein</fullName>
    </recommendedName>
</protein>
<dbReference type="PRINTS" id="PR00455">
    <property type="entry name" value="HTHTETR"/>
</dbReference>
<evidence type="ECO:0000256" key="2">
    <source>
        <dbReference type="ARBA" id="ARBA00023125"/>
    </source>
</evidence>
<accession>A0A1Y5E5Y0</accession>
<organism evidence="6 7">
    <name type="scientific">Colwellia psychrerythraea</name>
    <name type="common">Vibrio psychroerythus</name>
    <dbReference type="NCBI Taxonomy" id="28229"/>
    <lineage>
        <taxon>Bacteria</taxon>
        <taxon>Pseudomonadati</taxon>
        <taxon>Pseudomonadota</taxon>
        <taxon>Gammaproteobacteria</taxon>
        <taxon>Alteromonadales</taxon>
        <taxon>Colwelliaceae</taxon>
        <taxon>Colwellia</taxon>
    </lineage>
</organism>
<dbReference type="InterPro" id="IPR001647">
    <property type="entry name" value="HTH_TetR"/>
</dbReference>
<dbReference type="GO" id="GO:0003700">
    <property type="term" value="F:DNA-binding transcription factor activity"/>
    <property type="evidence" value="ECO:0007669"/>
    <property type="project" value="TreeGrafter"/>
</dbReference>
<evidence type="ECO:0000256" key="4">
    <source>
        <dbReference type="PROSITE-ProRule" id="PRU00335"/>
    </source>
</evidence>
<feature type="domain" description="HTH tetR-type" evidence="5">
    <location>
        <begin position="18"/>
        <end position="78"/>
    </location>
</feature>
<dbReference type="PROSITE" id="PS50977">
    <property type="entry name" value="HTH_TETR_2"/>
    <property type="match status" value="1"/>
</dbReference>
<evidence type="ECO:0000313" key="7">
    <source>
        <dbReference type="Proteomes" id="UP000243053"/>
    </source>
</evidence>
<gene>
    <name evidence="6" type="ORF">A9Q75_14005</name>
</gene>
<dbReference type="PANTHER" id="PTHR30055:SF234">
    <property type="entry name" value="HTH-TYPE TRANSCRIPTIONAL REGULATOR BETI"/>
    <property type="match status" value="1"/>
</dbReference>